<proteinExistence type="predicted"/>
<sequence>MNRLTIRILSLFYLSTVILTNCAYFNTFYNAQQYYREGMRLKQQGDAGLAKPKFEKAIEKSALVISRYPKSRWVDDALFLIGRGYYEKGEYSRAIKSFEQLELVFPKSKFVPEAKLYRAVALIRDGQSATGKLLLSAIKKQYPKLRPAASYFAALTEFEQGDENLGLDSLYSFVVRFPYSKYYLPAIEQLAAGYLNLNRYADAINWYSKYNKLESNPRKRTEATVKISRCYLLQEKYSEALRIAQDIIGRYPDLDEELNLIIGRSLLALGRNEEALVTLLKIRGNNAQGAQAAFLIGKYYEEQNDFPRARAYYDSARLRRADSDYGVLASKRLSLLQAIAEDTTQRRSPAATLFLLAEIHNLNLAEYDTAIAIYQQVADSFPETDWAPKALLARAWILLRLKNDSTGAAQVLNKIVTRYPKTEYAAEAKKWLANITPRPQEK</sequence>
<dbReference type="InterPro" id="IPR011990">
    <property type="entry name" value="TPR-like_helical_dom_sf"/>
</dbReference>
<protein>
    <submittedName>
        <fullName evidence="4">Tetratricopeptide repeat protein</fullName>
    </submittedName>
</protein>
<organism evidence="4">
    <name type="scientific">candidate division WOR-3 bacterium</name>
    <dbReference type="NCBI Taxonomy" id="2052148"/>
    <lineage>
        <taxon>Bacteria</taxon>
        <taxon>Bacteria division WOR-3</taxon>
    </lineage>
</organism>
<keyword evidence="1" id="KW-0677">Repeat</keyword>
<dbReference type="Pfam" id="PF13432">
    <property type="entry name" value="TPR_16"/>
    <property type="match status" value="2"/>
</dbReference>
<evidence type="ECO:0000256" key="3">
    <source>
        <dbReference type="PROSITE-ProRule" id="PRU00339"/>
    </source>
</evidence>
<gene>
    <name evidence="4" type="ORF">ENX16_07075</name>
</gene>
<dbReference type="InterPro" id="IPR051012">
    <property type="entry name" value="CellSynth/LPSAsmb/PSIAsmb"/>
</dbReference>
<dbReference type="EMBL" id="DTMZ01000177">
    <property type="protein sequence ID" value="HGD13819.1"/>
    <property type="molecule type" value="Genomic_DNA"/>
</dbReference>
<name>A0A7V3V053_UNCW3</name>
<dbReference type="PROSITE" id="PS50005">
    <property type="entry name" value="TPR"/>
    <property type="match status" value="1"/>
</dbReference>
<dbReference type="SUPFAM" id="SSF48452">
    <property type="entry name" value="TPR-like"/>
    <property type="match status" value="2"/>
</dbReference>
<dbReference type="Gene3D" id="1.25.40.10">
    <property type="entry name" value="Tetratricopeptide repeat domain"/>
    <property type="match status" value="4"/>
</dbReference>
<feature type="repeat" description="TPR" evidence="3">
    <location>
        <begin position="75"/>
        <end position="108"/>
    </location>
</feature>
<evidence type="ECO:0000256" key="2">
    <source>
        <dbReference type="ARBA" id="ARBA00022803"/>
    </source>
</evidence>
<reference evidence="4" key="1">
    <citation type="journal article" date="2020" name="mSystems">
        <title>Genome- and Community-Level Interaction Insights into Carbon Utilization and Element Cycling Functions of Hydrothermarchaeota in Hydrothermal Sediment.</title>
        <authorList>
            <person name="Zhou Z."/>
            <person name="Liu Y."/>
            <person name="Xu W."/>
            <person name="Pan J."/>
            <person name="Luo Z.H."/>
            <person name="Li M."/>
        </authorList>
    </citation>
    <scope>NUCLEOTIDE SEQUENCE [LARGE SCALE GENOMIC DNA]</scope>
    <source>
        <strain evidence="4">SpSt-914</strain>
    </source>
</reference>
<evidence type="ECO:0000256" key="1">
    <source>
        <dbReference type="ARBA" id="ARBA00022737"/>
    </source>
</evidence>
<dbReference type="SMART" id="SM00028">
    <property type="entry name" value="TPR"/>
    <property type="match status" value="6"/>
</dbReference>
<comment type="caution">
    <text evidence="4">The sequence shown here is derived from an EMBL/GenBank/DDBJ whole genome shotgun (WGS) entry which is preliminary data.</text>
</comment>
<dbReference type="AlphaFoldDB" id="A0A7V3V053"/>
<evidence type="ECO:0000313" key="4">
    <source>
        <dbReference type="EMBL" id="HGD13819.1"/>
    </source>
</evidence>
<keyword evidence="2 3" id="KW-0802">TPR repeat</keyword>
<dbReference type="Pfam" id="PF13174">
    <property type="entry name" value="TPR_6"/>
    <property type="match status" value="2"/>
</dbReference>
<accession>A0A7V3V053</accession>
<dbReference type="PANTHER" id="PTHR45586:SF1">
    <property type="entry name" value="LIPOPOLYSACCHARIDE ASSEMBLY PROTEIN B"/>
    <property type="match status" value="1"/>
</dbReference>
<dbReference type="PANTHER" id="PTHR45586">
    <property type="entry name" value="TPR REPEAT-CONTAINING PROTEIN PA4667"/>
    <property type="match status" value="1"/>
</dbReference>
<dbReference type="InterPro" id="IPR019734">
    <property type="entry name" value="TPR_rpt"/>
</dbReference>